<proteinExistence type="predicted"/>
<reference evidence="4" key="1">
    <citation type="submission" date="2017-09" db="EMBL/GenBank/DDBJ databases">
        <authorList>
            <person name="Varghese N."/>
            <person name="Submissions S."/>
        </authorList>
    </citation>
    <scope>NUCLEOTIDE SEQUENCE [LARGE SCALE GENOMIC DNA]</scope>
    <source>
        <strain evidence="4">DSM 44270</strain>
    </source>
</reference>
<evidence type="ECO:0000313" key="3">
    <source>
        <dbReference type="EMBL" id="SOE03819.1"/>
    </source>
</evidence>
<keyword evidence="2" id="KW-0812">Transmembrane</keyword>
<evidence type="ECO:0000256" key="2">
    <source>
        <dbReference type="SAM" id="Phobius"/>
    </source>
</evidence>
<feature type="transmembrane region" description="Helical" evidence="2">
    <location>
        <begin position="33"/>
        <end position="51"/>
    </location>
</feature>
<dbReference type="RefSeq" id="WP_143278526.1">
    <property type="nucleotide sequence ID" value="NZ_OCNK01000008.1"/>
</dbReference>
<feature type="region of interest" description="Disordered" evidence="1">
    <location>
        <begin position="128"/>
        <end position="150"/>
    </location>
</feature>
<dbReference type="EMBL" id="OCNK01000008">
    <property type="protein sequence ID" value="SOE03819.1"/>
    <property type="molecule type" value="Genomic_DNA"/>
</dbReference>
<keyword evidence="2" id="KW-0472">Membrane</keyword>
<dbReference type="AlphaFoldDB" id="A0A286H917"/>
<feature type="transmembrane region" description="Helical" evidence="2">
    <location>
        <begin position="98"/>
        <end position="121"/>
    </location>
</feature>
<name>A0A286H917_9ACTN</name>
<evidence type="ECO:0000313" key="4">
    <source>
        <dbReference type="Proteomes" id="UP000219482"/>
    </source>
</evidence>
<evidence type="ECO:0000256" key="1">
    <source>
        <dbReference type="SAM" id="MobiDB-lite"/>
    </source>
</evidence>
<keyword evidence="2" id="KW-1133">Transmembrane helix</keyword>
<dbReference type="OrthoDB" id="5197272at2"/>
<gene>
    <name evidence="3" type="ORF">SAMN06272739_4376</name>
</gene>
<keyword evidence="4" id="KW-1185">Reference proteome</keyword>
<dbReference type="Proteomes" id="UP000219482">
    <property type="component" value="Unassembled WGS sequence"/>
</dbReference>
<feature type="compositionally biased region" description="Basic residues" evidence="1">
    <location>
        <begin position="138"/>
        <end position="150"/>
    </location>
</feature>
<sequence length="150" mass="16565">MTASIVLAILLGEPTFDSWGPWLATLTGWQRAGVGLLVGLAAASPLVLLAFSQRVWVVAPLGFYGFTAWTYLTILWMPEGRAGRTSRSVSAGYFRSEADWYIVTSVLAFHVGIPLMIWIAWRLSRSPDDDEPVPGMVTKRRPKRRRASAG</sequence>
<protein>
    <submittedName>
        <fullName evidence="3">Uncharacterized protein</fullName>
    </submittedName>
</protein>
<organism evidence="3 4">
    <name type="scientific">Blastococcus haudaquaticus</name>
    <dbReference type="NCBI Taxonomy" id="1938745"/>
    <lineage>
        <taxon>Bacteria</taxon>
        <taxon>Bacillati</taxon>
        <taxon>Actinomycetota</taxon>
        <taxon>Actinomycetes</taxon>
        <taxon>Geodermatophilales</taxon>
        <taxon>Geodermatophilaceae</taxon>
        <taxon>Blastococcus</taxon>
    </lineage>
</organism>
<feature type="transmembrane region" description="Helical" evidence="2">
    <location>
        <begin position="58"/>
        <end position="78"/>
    </location>
</feature>
<accession>A0A286H917</accession>